<feature type="disulfide bond" evidence="12">
    <location>
        <begin position="67"/>
        <end position="72"/>
    </location>
</feature>
<dbReference type="GO" id="GO:0020037">
    <property type="term" value="F:heme binding"/>
    <property type="evidence" value="ECO:0007669"/>
    <property type="project" value="InterPro"/>
</dbReference>
<dbReference type="InterPro" id="IPR002016">
    <property type="entry name" value="Haem_peroxidase"/>
</dbReference>
<evidence type="ECO:0000256" key="9">
    <source>
        <dbReference type="PIRSR" id="PIRSR600823-1"/>
    </source>
</evidence>
<feature type="binding site" evidence="10">
    <location>
        <position position="73"/>
    </location>
    <ligand>
        <name>Ca(2+)</name>
        <dbReference type="ChEBI" id="CHEBI:29108"/>
        <label>1</label>
    </ligand>
</feature>
<feature type="binding site" evidence="10">
    <location>
        <position position="75"/>
    </location>
    <ligand>
        <name>Ca(2+)</name>
        <dbReference type="ChEBI" id="CHEBI:29108"/>
        <label>1</label>
    </ligand>
</feature>
<accession>A0A438KI47</accession>
<evidence type="ECO:0000256" key="13">
    <source>
        <dbReference type="RuleBase" id="RU004241"/>
    </source>
</evidence>
<keyword evidence="5" id="KW-0349">Heme</keyword>
<keyword evidence="6 10" id="KW-0479">Metal-binding</keyword>
<feature type="signal peptide" evidence="14">
    <location>
        <begin position="1"/>
        <end position="22"/>
    </location>
</feature>
<keyword evidence="10" id="KW-0106">Calcium</keyword>
<dbReference type="PANTHER" id="PTHR31235">
    <property type="entry name" value="PEROXIDASE 25-RELATED"/>
    <property type="match status" value="1"/>
</dbReference>
<evidence type="ECO:0000256" key="14">
    <source>
        <dbReference type="SAM" id="SignalP"/>
    </source>
</evidence>
<evidence type="ECO:0000256" key="7">
    <source>
        <dbReference type="ARBA" id="ARBA00023002"/>
    </source>
</evidence>
<dbReference type="PRINTS" id="PR00461">
    <property type="entry name" value="PLPEROXIDASE"/>
</dbReference>
<dbReference type="EC" id="1.11.1.7" evidence="3"/>
<keyword evidence="4 16" id="KW-0575">Peroxidase</keyword>
<evidence type="ECO:0000256" key="10">
    <source>
        <dbReference type="PIRSR" id="PIRSR600823-3"/>
    </source>
</evidence>
<feature type="binding site" evidence="10">
    <location>
        <position position="87"/>
    </location>
    <ligand>
        <name>Ca(2+)</name>
        <dbReference type="ChEBI" id="CHEBI:29108"/>
        <label>1</label>
    </ligand>
</feature>
<proteinExistence type="inferred from homology"/>
<dbReference type="GO" id="GO:0140825">
    <property type="term" value="F:lactoperoxidase activity"/>
    <property type="evidence" value="ECO:0007669"/>
    <property type="project" value="UniProtKB-EC"/>
</dbReference>
<dbReference type="AlphaFoldDB" id="A0A438KI47"/>
<dbReference type="SUPFAM" id="SSF48113">
    <property type="entry name" value="Heme-dependent peroxidases"/>
    <property type="match status" value="1"/>
</dbReference>
<evidence type="ECO:0000256" key="2">
    <source>
        <dbReference type="ARBA" id="ARBA00001970"/>
    </source>
</evidence>
<evidence type="ECO:0000256" key="12">
    <source>
        <dbReference type="PIRSR" id="PIRSR600823-5"/>
    </source>
</evidence>
<comment type="cofactor">
    <cofactor evidence="2">
        <name>heme b</name>
        <dbReference type="ChEBI" id="CHEBI:60344"/>
    </cofactor>
</comment>
<evidence type="ECO:0000256" key="4">
    <source>
        <dbReference type="ARBA" id="ARBA00022559"/>
    </source>
</evidence>
<evidence type="ECO:0000256" key="8">
    <source>
        <dbReference type="ARBA" id="ARBA00023004"/>
    </source>
</evidence>
<evidence type="ECO:0000313" key="16">
    <source>
        <dbReference type="EMBL" id="RVX20887.1"/>
    </source>
</evidence>
<comment type="caution">
    <text evidence="16">The sequence shown here is derived from an EMBL/GenBank/DDBJ whole genome shotgun (WGS) entry which is preliminary data.</text>
</comment>
<comment type="catalytic activity">
    <reaction evidence="1">
        <text>2 a phenolic donor + H2O2 = 2 a phenolic radical donor + 2 H2O</text>
        <dbReference type="Rhea" id="RHEA:56136"/>
        <dbReference type="ChEBI" id="CHEBI:15377"/>
        <dbReference type="ChEBI" id="CHEBI:16240"/>
        <dbReference type="ChEBI" id="CHEBI:139520"/>
        <dbReference type="ChEBI" id="CHEBI:139521"/>
        <dbReference type="EC" id="1.11.1.7"/>
    </reaction>
</comment>
<keyword evidence="7" id="KW-0560">Oxidoreductase</keyword>
<feature type="site" description="Transition state stabilizer" evidence="11">
    <location>
        <position position="61"/>
    </location>
</feature>
<reference evidence="16 17" key="1">
    <citation type="journal article" date="2018" name="PLoS Genet.">
        <title>Population sequencing reveals clonal diversity and ancestral inbreeding in the grapevine cultivar Chardonnay.</title>
        <authorList>
            <person name="Roach M.J."/>
            <person name="Johnson D.L."/>
            <person name="Bohlmann J."/>
            <person name="van Vuuren H.J."/>
            <person name="Jones S.J."/>
            <person name="Pretorius I.S."/>
            <person name="Schmidt S.A."/>
            <person name="Borneman A.R."/>
        </authorList>
    </citation>
    <scope>NUCLEOTIDE SEQUENCE [LARGE SCALE GENOMIC DNA]</scope>
    <source>
        <strain evidence="17">cv. Chardonnay</strain>
        <tissue evidence="16">Leaf</tissue>
    </source>
</reference>
<name>A0A438KI47_VITVI</name>
<comment type="similarity">
    <text evidence="13">Belongs to the peroxidase family.</text>
</comment>
<gene>
    <name evidence="16" type="primary">PER3_0</name>
    <name evidence="16" type="ORF">CK203_002779</name>
</gene>
<dbReference type="GO" id="GO:0006979">
    <property type="term" value="P:response to oxidative stress"/>
    <property type="evidence" value="ECO:0007669"/>
    <property type="project" value="InterPro"/>
</dbReference>
<keyword evidence="12" id="KW-1015">Disulfide bond</keyword>
<dbReference type="Pfam" id="PF00141">
    <property type="entry name" value="peroxidase"/>
    <property type="match status" value="1"/>
</dbReference>
<keyword evidence="8" id="KW-0408">Iron</keyword>
<feature type="domain" description="Plant heme peroxidase family profile" evidence="15">
    <location>
        <begin position="24"/>
        <end position="117"/>
    </location>
</feature>
<evidence type="ECO:0000256" key="11">
    <source>
        <dbReference type="PIRSR" id="PIRSR600823-4"/>
    </source>
</evidence>
<protein>
    <recommendedName>
        <fullName evidence="3">peroxidase</fullName>
        <ecNumber evidence="3">1.11.1.7</ecNumber>
    </recommendedName>
</protein>
<dbReference type="InterPro" id="IPR000823">
    <property type="entry name" value="Peroxidase_pln"/>
</dbReference>
<keyword evidence="14" id="KW-0732">Signal</keyword>
<feature type="active site" description="Proton acceptor" evidence="9">
    <location>
        <position position="65"/>
    </location>
</feature>
<evidence type="ECO:0000256" key="6">
    <source>
        <dbReference type="ARBA" id="ARBA00022723"/>
    </source>
</evidence>
<dbReference type="Proteomes" id="UP000288805">
    <property type="component" value="Unassembled WGS sequence"/>
</dbReference>
<dbReference type="Gene3D" id="1.10.520.10">
    <property type="match status" value="1"/>
</dbReference>
<comment type="cofactor">
    <cofactor evidence="10">
        <name>Ca(2+)</name>
        <dbReference type="ChEBI" id="CHEBI:29108"/>
    </cofactor>
    <text evidence="10">Binds 2 calcium ions per subunit.</text>
</comment>
<sequence length="134" mass="14950">MKANLPLLVSMVVLGVLGVCQGGSLRKKYYKSACPLAEEIVQKVTWRHVSSNPNLPAKLIRMHFHDCFVRGCDGSVLLNSTANSTAERDAAPNLSLAGFDVIDDIKSQLRKHAPELCLVPIYWLWLQGIRCRFK</sequence>
<dbReference type="PROSITE" id="PS50873">
    <property type="entry name" value="PEROXIDASE_4"/>
    <property type="match status" value="1"/>
</dbReference>
<organism evidence="16 17">
    <name type="scientific">Vitis vinifera</name>
    <name type="common">Grape</name>
    <dbReference type="NCBI Taxonomy" id="29760"/>
    <lineage>
        <taxon>Eukaryota</taxon>
        <taxon>Viridiplantae</taxon>
        <taxon>Streptophyta</taxon>
        <taxon>Embryophyta</taxon>
        <taxon>Tracheophyta</taxon>
        <taxon>Spermatophyta</taxon>
        <taxon>Magnoliopsida</taxon>
        <taxon>eudicotyledons</taxon>
        <taxon>Gunneridae</taxon>
        <taxon>Pentapetalae</taxon>
        <taxon>rosids</taxon>
        <taxon>Vitales</taxon>
        <taxon>Vitaceae</taxon>
        <taxon>Viteae</taxon>
        <taxon>Vitis</taxon>
    </lineage>
</organism>
<evidence type="ECO:0000256" key="3">
    <source>
        <dbReference type="ARBA" id="ARBA00012313"/>
    </source>
</evidence>
<feature type="binding site" evidence="10">
    <location>
        <position position="71"/>
    </location>
    <ligand>
        <name>Ca(2+)</name>
        <dbReference type="ChEBI" id="CHEBI:29108"/>
        <label>1</label>
    </ligand>
</feature>
<evidence type="ECO:0000256" key="1">
    <source>
        <dbReference type="ARBA" id="ARBA00000189"/>
    </source>
</evidence>
<feature type="binding site" evidence="10">
    <location>
        <position position="69"/>
    </location>
    <ligand>
        <name>Ca(2+)</name>
        <dbReference type="ChEBI" id="CHEBI:29108"/>
        <label>1</label>
    </ligand>
</feature>
<evidence type="ECO:0000259" key="15">
    <source>
        <dbReference type="PROSITE" id="PS50873"/>
    </source>
</evidence>
<feature type="chain" id="PRO_5019465285" description="peroxidase" evidence="14">
    <location>
        <begin position="23"/>
        <end position="134"/>
    </location>
</feature>
<evidence type="ECO:0000256" key="5">
    <source>
        <dbReference type="ARBA" id="ARBA00022617"/>
    </source>
</evidence>
<evidence type="ECO:0000313" key="17">
    <source>
        <dbReference type="Proteomes" id="UP000288805"/>
    </source>
</evidence>
<dbReference type="EMBL" id="QGNW01000006">
    <property type="protein sequence ID" value="RVX20887.1"/>
    <property type="molecule type" value="Genomic_DNA"/>
</dbReference>
<feature type="binding site" evidence="10">
    <location>
        <position position="66"/>
    </location>
    <ligand>
        <name>Ca(2+)</name>
        <dbReference type="ChEBI" id="CHEBI:29108"/>
        <label>1</label>
    </ligand>
</feature>
<dbReference type="GO" id="GO:0046872">
    <property type="term" value="F:metal ion binding"/>
    <property type="evidence" value="ECO:0007669"/>
    <property type="project" value="UniProtKB-KW"/>
</dbReference>
<dbReference type="InterPro" id="IPR010255">
    <property type="entry name" value="Haem_peroxidase_sf"/>
</dbReference>